<evidence type="ECO:0000313" key="1">
    <source>
        <dbReference type="EMBL" id="RAR77808.1"/>
    </source>
</evidence>
<dbReference type="Proteomes" id="UP000248856">
    <property type="component" value="Unassembled WGS sequence"/>
</dbReference>
<dbReference type="RefSeq" id="WP_111879035.1">
    <property type="nucleotide sequence ID" value="NZ_CBCSGC010000015.1"/>
</dbReference>
<keyword evidence="2" id="KW-1185">Reference proteome</keyword>
<proteinExistence type="predicted"/>
<gene>
    <name evidence="1" type="ORF">AX018_103411</name>
</gene>
<comment type="caution">
    <text evidence="1">The sequence shown here is derived from an EMBL/GenBank/DDBJ whole genome shotgun (WGS) entry which is preliminary data.</text>
</comment>
<dbReference type="OrthoDB" id="8812060at2"/>
<sequence length="162" mass="16456">MNAPATLSEKPASEQEFEASGTVIALVRETALKLGAAPEQAREAARTGRFELESHRVGVAANADEDTLLLSVDLGDAYFADPARSAAALAANMHLFVKIGVVFARGLGGPVLVGRWPAGDVDALANGVRQMAAIAQGFAVPGHPEAAGAPANTVAAVGASQE</sequence>
<dbReference type="AlphaFoldDB" id="A0A328YV01"/>
<protein>
    <submittedName>
        <fullName evidence="1">Uncharacterized protein</fullName>
    </submittedName>
</protein>
<evidence type="ECO:0000313" key="2">
    <source>
        <dbReference type="Proteomes" id="UP000248856"/>
    </source>
</evidence>
<name>A0A328YV01_9BURK</name>
<accession>A0A328YV01</accession>
<reference evidence="1 2" key="1">
    <citation type="submission" date="2018-06" db="EMBL/GenBank/DDBJ databases">
        <title>Genomic Encyclopedia of Archaeal and Bacterial Type Strains, Phase II (KMG-II): from individual species to whole genera.</title>
        <authorList>
            <person name="Goeker M."/>
        </authorList>
    </citation>
    <scope>NUCLEOTIDE SEQUENCE [LARGE SCALE GENOMIC DNA]</scope>
    <source>
        <strain evidence="1 2">CFPB 3232</strain>
    </source>
</reference>
<dbReference type="EMBL" id="QLTA01000034">
    <property type="protein sequence ID" value="RAR77808.1"/>
    <property type="molecule type" value="Genomic_DNA"/>
</dbReference>
<organism evidence="1 2">
    <name type="scientific">Paracidovorax anthurii</name>
    <dbReference type="NCBI Taxonomy" id="78229"/>
    <lineage>
        <taxon>Bacteria</taxon>
        <taxon>Pseudomonadati</taxon>
        <taxon>Pseudomonadota</taxon>
        <taxon>Betaproteobacteria</taxon>
        <taxon>Burkholderiales</taxon>
        <taxon>Comamonadaceae</taxon>
        <taxon>Paracidovorax</taxon>
    </lineage>
</organism>